<reference evidence="2" key="1">
    <citation type="submission" date="2022-10" db="EMBL/GenBank/DDBJ databases">
        <title>Genome assembly of Pristionchus species.</title>
        <authorList>
            <person name="Yoshida K."/>
            <person name="Sommer R.J."/>
        </authorList>
    </citation>
    <scope>NUCLEOTIDE SEQUENCE [LARGE SCALE GENOMIC DNA]</scope>
    <source>
        <strain evidence="2">RS5460</strain>
    </source>
</reference>
<dbReference type="AlphaFoldDB" id="A0AAN5D996"/>
<name>A0AAN5D996_9BILA</name>
<accession>A0AAN5D996</accession>
<comment type="caution">
    <text evidence="1">The sequence shown here is derived from an EMBL/GenBank/DDBJ whole genome shotgun (WGS) entry which is preliminary data.</text>
</comment>
<evidence type="ECO:0000313" key="1">
    <source>
        <dbReference type="EMBL" id="GMR58796.1"/>
    </source>
</evidence>
<feature type="non-terminal residue" evidence="1">
    <location>
        <position position="207"/>
    </location>
</feature>
<organism evidence="1 2">
    <name type="scientific">Pristionchus mayeri</name>
    <dbReference type="NCBI Taxonomy" id="1317129"/>
    <lineage>
        <taxon>Eukaryota</taxon>
        <taxon>Metazoa</taxon>
        <taxon>Ecdysozoa</taxon>
        <taxon>Nematoda</taxon>
        <taxon>Chromadorea</taxon>
        <taxon>Rhabditida</taxon>
        <taxon>Rhabditina</taxon>
        <taxon>Diplogasteromorpha</taxon>
        <taxon>Diplogasteroidea</taxon>
        <taxon>Neodiplogasteridae</taxon>
        <taxon>Pristionchus</taxon>
    </lineage>
</organism>
<evidence type="ECO:0000313" key="2">
    <source>
        <dbReference type="Proteomes" id="UP001328107"/>
    </source>
</evidence>
<proteinExistence type="predicted"/>
<gene>
    <name evidence="1" type="ORF">PMAYCL1PPCAC_28991</name>
</gene>
<dbReference type="EMBL" id="BTRK01000006">
    <property type="protein sequence ID" value="GMR58796.1"/>
    <property type="molecule type" value="Genomic_DNA"/>
</dbReference>
<sequence>MGSSEEEAMAPILGYSWLRPTAFCIQNATEEDIKKGRMWSEVPSWFPRDIQKLASLLGPMSKNGYAFERALENLYYKEEDFIAKIVMLLGSDFHPLCHPLRLRFAYHLWEHKDNKINSREGLSLVSFFPSQPEGTLCQKEFNQMFGVCDKEGMNIWNSYHPVLVIDPGRTRGSFMRLSVKRFEKALPRGSVRVVVSENERGPESDFE</sequence>
<protein>
    <submittedName>
        <fullName evidence="1">Uncharacterized protein</fullName>
    </submittedName>
</protein>
<keyword evidence="2" id="KW-1185">Reference proteome</keyword>
<dbReference type="Proteomes" id="UP001328107">
    <property type="component" value="Unassembled WGS sequence"/>
</dbReference>